<dbReference type="InterPro" id="IPR014001">
    <property type="entry name" value="Helicase_ATP-bd"/>
</dbReference>
<feature type="domain" description="Helicase C-terminal" evidence="4">
    <location>
        <begin position="562"/>
        <end position="723"/>
    </location>
</feature>
<protein>
    <submittedName>
        <fullName evidence="5">HRQ1</fullName>
    </submittedName>
</protein>
<dbReference type="Pfam" id="PF09369">
    <property type="entry name" value="MZB"/>
    <property type="match status" value="1"/>
</dbReference>
<dbReference type="GO" id="GO:0043138">
    <property type="term" value="F:3'-5' DNA helicase activity"/>
    <property type="evidence" value="ECO:0007669"/>
    <property type="project" value="TreeGrafter"/>
</dbReference>
<dbReference type="InterPro" id="IPR018973">
    <property type="entry name" value="MZB"/>
</dbReference>
<dbReference type="GO" id="GO:0006289">
    <property type="term" value="P:nucleotide-excision repair"/>
    <property type="evidence" value="ECO:0007669"/>
    <property type="project" value="TreeGrafter"/>
</dbReference>
<dbReference type="GO" id="GO:0005634">
    <property type="term" value="C:nucleus"/>
    <property type="evidence" value="ECO:0007669"/>
    <property type="project" value="TreeGrafter"/>
</dbReference>
<evidence type="ECO:0000256" key="1">
    <source>
        <dbReference type="ARBA" id="ARBA00022741"/>
    </source>
</evidence>
<dbReference type="Pfam" id="PF00271">
    <property type="entry name" value="Helicase_C"/>
    <property type="match status" value="1"/>
</dbReference>
<dbReference type="PANTHER" id="PTHR47957">
    <property type="entry name" value="ATP-DEPENDENT HELICASE HRQ1"/>
    <property type="match status" value="1"/>
</dbReference>
<organism evidence="5 6">
    <name type="scientific">Candida theae</name>
    <dbReference type="NCBI Taxonomy" id="1198502"/>
    <lineage>
        <taxon>Eukaryota</taxon>
        <taxon>Fungi</taxon>
        <taxon>Dikarya</taxon>
        <taxon>Ascomycota</taxon>
        <taxon>Saccharomycotina</taxon>
        <taxon>Pichiomycetes</taxon>
        <taxon>Debaryomycetaceae</taxon>
        <taxon>Candida/Lodderomyces clade</taxon>
        <taxon>Candida</taxon>
    </lineage>
</organism>
<dbReference type="RefSeq" id="XP_051610257.1">
    <property type="nucleotide sequence ID" value="XM_051750394.1"/>
</dbReference>
<reference evidence="5 6" key="1">
    <citation type="journal article" date="2022" name="DNA Res.">
        <title>Genome analysis of five recently described species of the CUG-Ser clade uncovers Candida theae as a new hybrid lineage with pathogenic potential in the Candida parapsilosis species complex.</title>
        <authorList>
            <person name="Mixao V."/>
            <person name="Del Olmo V."/>
            <person name="Hegedusova E."/>
            <person name="Saus E."/>
            <person name="Pryszcz L."/>
            <person name="Cillingova A."/>
            <person name="Nosek J."/>
            <person name="Gabaldon T."/>
        </authorList>
    </citation>
    <scope>NUCLEOTIDE SEQUENCE [LARGE SCALE GENOMIC DNA]</scope>
    <source>
        <strain evidence="5 6">CBS 12239</strain>
    </source>
</reference>
<keyword evidence="2" id="KW-0067">ATP-binding</keyword>
<dbReference type="Gene3D" id="3.40.50.300">
    <property type="entry name" value="P-loop containing nucleotide triphosphate hydrolases"/>
    <property type="match status" value="2"/>
</dbReference>
<dbReference type="GeneID" id="76149270"/>
<dbReference type="InterPro" id="IPR011545">
    <property type="entry name" value="DEAD/DEAH_box_helicase_dom"/>
</dbReference>
<dbReference type="CDD" id="cd17923">
    <property type="entry name" value="DEXHc_Hrq1-like"/>
    <property type="match status" value="1"/>
</dbReference>
<dbReference type="Proteomes" id="UP001204833">
    <property type="component" value="Unassembled WGS sequence"/>
</dbReference>
<dbReference type="PROSITE" id="PS51192">
    <property type="entry name" value="HELICASE_ATP_BIND_1"/>
    <property type="match status" value="1"/>
</dbReference>
<comment type="caution">
    <text evidence="5">The sequence shown here is derived from an EMBL/GenBank/DDBJ whole genome shotgun (WGS) entry which is preliminary data.</text>
</comment>
<keyword evidence="1" id="KW-0547">Nucleotide-binding</keyword>
<dbReference type="InterPro" id="IPR001650">
    <property type="entry name" value="Helicase_C-like"/>
</dbReference>
<sequence length="1129" mass="127637">MEHTPVPSSWSPYFKRLFSIFHEINKHATFLASHSRSVIPSVQLFQKLNQTITTTDLAAIKFLFPEDEVFFDYVDENQIMVSFVEEVKLGSKGYGQTPVADKFDDSRPQQSKQILIFDFQDVKIHGIGKMVKGRKRMKMDTKPKEFNESMREGFFLNNINSALKPLDKDNLTRIILGRSSRFKQFISEYIGKFDTMNQAEEGLTKQALKLIPEEPKLEDMVKVLQAKENVATNDKSLYTADEMIESLKLSRTYAGQIVATHKLHETQPPQYQALSSHASESLHPELREALLGAKGISIDEGLYTHQAESLEILLDEYNETHVIVSTSTASGKSLIYQLPVLNSILWDITNGIKDKRTTALFIFPTKALAQDQIKQFRTFLNHLPSNSKRPIVIDTYDGDTPFTERVRISKEADILFTNPDTIHASILPNSNFESWRNFMKGLKYVVVDELHIYKGTFGINVGYVMARLSRIKNIFCPDEKSFHFVSCSATINNPVRHFRTICSIPEESKVVHVSNDGSARCEKKMLVWNPPVLMNNRGERGRADSNSKLITRVSPIFESARLLLTLLTELRGLKVIVFCPIRVVSEMMMREVRTLLQKPPFSKSGLVQSDIMSYRGGYSKSDRRVIEKKMFEGQLRAIIATNALELGIDISDLDVVITCGFPISKSNLHQQFGRAGRRKDAKGSVVIFVPGRSPIDQHYIEHADDLVQNTYEDLCVDSLRDMEHGSLILERHLQCAAYEDAIVLNDDYKWFSNGRSFKAFESILKEHLVQDIGDRFIPSPKYMPKPSKLVSIRAVEDDNVAVVDITANRNIVIEEVELSRTTFTIYEGGIFLHQGQPYLVKEFNDKERYAKVERVNVDWTTSQRDFTDVDPEEVDLVKPLVPIPMKKPVDIPTFFGLIKITMKVFGFFKVNRKEEILEVVEVNNPPVVAYAKGCWLNVPKAAIDIIKAKQLSAAGGIHAAAHGIMNMLPIFVNYSPANANLGDFELATECKAPTKEFKTTKSERKRPARLVFYDTKGGKSGSGYSYKIFECIDELINSTFNRIKSCDCQWGCPLCIVSNACREQMRVMSRPASLIVLASFLGLDLEKLASTLPDGPEPGIPPILHETITADTSSVRFSPNVRILNIATE</sequence>
<keyword evidence="6" id="KW-1185">Reference proteome</keyword>
<dbReference type="EMBL" id="JAIHNG010000053">
    <property type="protein sequence ID" value="KAI5963836.1"/>
    <property type="molecule type" value="Genomic_DNA"/>
</dbReference>
<dbReference type="Pfam" id="PF00270">
    <property type="entry name" value="DEAD"/>
    <property type="match status" value="1"/>
</dbReference>
<feature type="domain" description="Helicase ATP-binding" evidence="3">
    <location>
        <begin position="313"/>
        <end position="509"/>
    </location>
</feature>
<dbReference type="SMART" id="SM00487">
    <property type="entry name" value="DEXDc"/>
    <property type="match status" value="1"/>
</dbReference>
<dbReference type="Pfam" id="PF22982">
    <property type="entry name" value="WHD_HRQ1"/>
    <property type="match status" value="1"/>
</dbReference>
<evidence type="ECO:0000313" key="6">
    <source>
        <dbReference type="Proteomes" id="UP001204833"/>
    </source>
</evidence>
<evidence type="ECO:0000259" key="4">
    <source>
        <dbReference type="PROSITE" id="PS51194"/>
    </source>
</evidence>
<evidence type="ECO:0000313" key="5">
    <source>
        <dbReference type="EMBL" id="KAI5963836.1"/>
    </source>
</evidence>
<accession>A0AAD5BHE2</accession>
<evidence type="ECO:0000256" key="2">
    <source>
        <dbReference type="ARBA" id="ARBA00022840"/>
    </source>
</evidence>
<dbReference type="SMART" id="SM00490">
    <property type="entry name" value="HELICc"/>
    <property type="match status" value="1"/>
</dbReference>
<proteinExistence type="predicted"/>
<dbReference type="PROSITE" id="PS51194">
    <property type="entry name" value="HELICASE_CTER"/>
    <property type="match status" value="1"/>
</dbReference>
<gene>
    <name evidence="5" type="ORF">KGF57_001211</name>
</gene>
<dbReference type="CDD" id="cd18797">
    <property type="entry name" value="SF2_C_Hrq"/>
    <property type="match status" value="1"/>
</dbReference>
<dbReference type="GO" id="GO:0005524">
    <property type="term" value="F:ATP binding"/>
    <property type="evidence" value="ECO:0007669"/>
    <property type="project" value="UniProtKB-KW"/>
</dbReference>
<dbReference type="PANTHER" id="PTHR47957:SF3">
    <property type="entry name" value="ATP-DEPENDENT HELICASE HRQ1"/>
    <property type="match status" value="1"/>
</dbReference>
<evidence type="ECO:0000259" key="3">
    <source>
        <dbReference type="PROSITE" id="PS51192"/>
    </source>
</evidence>
<dbReference type="SUPFAM" id="SSF52540">
    <property type="entry name" value="P-loop containing nucleoside triphosphate hydrolases"/>
    <property type="match status" value="1"/>
</dbReference>
<dbReference type="AlphaFoldDB" id="A0AAD5BHE2"/>
<dbReference type="GO" id="GO:0003676">
    <property type="term" value="F:nucleic acid binding"/>
    <property type="evidence" value="ECO:0007669"/>
    <property type="project" value="InterPro"/>
</dbReference>
<dbReference type="InterPro" id="IPR027417">
    <property type="entry name" value="P-loop_NTPase"/>
</dbReference>
<dbReference type="InterPro" id="IPR055227">
    <property type="entry name" value="HRQ1_WHD"/>
</dbReference>
<dbReference type="GO" id="GO:0036297">
    <property type="term" value="P:interstrand cross-link repair"/>
    <property type="evidence" value="ECO:0007669"/>
    <property type="project" value="TreeGrafter"/>
</dbReference>
<name>A0AAD5BHE2_9ASCO</name>